<feature type="compositionally biased region" description="Basic and acidic residues" evidence="1">
    <location>
        <begin position="60"/>
        <end position="69"/>
    </location>
</feature>
<feature type="domain" description="LysM" evidence="3">
    <location>
        <begin position="255"/>
        <end position="304"/>
    </location>
</feature>
<dbReference type="PROSITE" id="PS51782">
    <property type="entry name" value="LYSM"/>
    <property type="match status" value="2"/>
</dbReference>
<dbReference type="AlphaFoldDB" id="A0A7M2WU72"/>
<evidence type="ECO:0000313" key="5">
    <source>
        <dbReference type="Proteomes" id="UP000593765"/>
    </source>
</evidence>
<gene>
    <name evidence="4" type="ORF">IPV69_22670</name>
</gene>
<feature type="region of interest" description="Disordered" evidence="1">
    <location>
        <begin position="29"/>
        <end position="110"/>
    </location>
</feature>
<dbReference type="KEGG" id="hbs:IPV69_22670"/>
<keyword evidence="2" id="KW-0812">Transmembrane</keyword>
<feature type="transmembrane region" description="Helical" evidence="2">
    <location>
        <begin position="7"/>
        <end position="24"/>
    </location>
</feature>
<feature type="compositionally biased region" description="Pro residues" evidence="1">
    <location>
        <begin position="217"/>
        <end position="236"/>
    </location>
</feature>
<dbReference type="Pfam" id="PF01476">
    <property type="entry name" value="LysM"/>
    <property type="match status" value="1"/>
</dbReference>
<dbReference type="Proteomes" id="UP000593765">
    <property type="component" value="Chromosome"/>
</dbReference>
<keyword evidence="2" id="KW-0472">Membrane</keyword>
<feature type="compositionally biased region" description="Polar residues" evidence="1">
    <location>
        <begin position="45"/>
        <end position="56"/>
    </location>
</feature>
<dbReference type="InterPro" id="IPR036779">
    <property type="entry name" value="LysM_dom_sf"/>
</dbReference>
<keyword evidence="2" id="KW-1133">Transmembrane helix</keyword>
<sequence>MTRETKIGLLVGLAFIIVVAILLTDHTATTTDPKPAAQSDIGDSVRQSVTTPQAQIPTRADLDKKRAEPVRPPVVQIGPDSSSPPITIAPDTSRGAGQPPVVVNNGVRGDGRLPDLVARHPDELMAVGGPGQPTPPKPAAPPVVPPKTYIAEAGDSVSRIASRTMGANSKANREALIKANPSLQAEGNPVILGKSYVIPSAGAVAQATEPKPAAPGQTPPGNPAPGRPAPGQPTPPVAAQTGPFRKPPASAPNTYWYTVKENDNLWRIAASELGNGNLWQQIKDLNADVLKGGETVHANQRIRLPRAAGSTASVN</sequence>
<feature type="compositionally biased region" description="Low complexity" evidence="1">
    <location>
        <begin position="97"/>
        <end position="107"/>
    </location>
</feature>
<name>A0A7M2WU72_9BACT</name>
<evidence type="ECO:0000256" key="1">
    <source>
        <dbReference type="SAM" id="MobiDB-lite"/>
    </source>
</evidence>
<dbReference type="InterPro" id="IPR018392">
    <property type="entry name" value="LysM"/>
</dbReference>
<evidence type="ECO:0000256" key="2">
    <source>
        <dbReference type="SAM" id="Phobius"/>
    </source>
</evidence>
<dbReference type="EMBL" id="CP063458">
    <property type="protein sequence ID" value="QOV88999.1"/>
    <property type="molecule type" value="Genomic_DNA"/>
</dbReference>
<dbReference type="RefSeq" id="WP_206292011.1">
    <property type="nucleotide sequence ID" value="NZ_CP063458.1"/>
</dbReference>
<evidence type="ECO:0000259" key="3">
    <source>
        <dbReference type="PROSITE" id="PS51782"/>
    </source>
</evidence>
<evidence type="ECO:0000313" key="4">
    <source>
        <dbReference type="EMBL" id="QOV88999.1"/>
    </source>
</evidence>
<accession>A0A7M2WU72</accession>
<organism evidence="4 5">
    <name type="scientific">Humisphaera borealis</name>
    <dbReference type="NCBI Taxonomy" id="2807512"/>
    <lineage>
        <taxon>Bacteria</taxon>
        <taxon>Pseudomonadati</taxon>
        <taxon>Planctomycetota</taxon>
        <taxon>Phycisphaerae</taxon>
        <taxon>Tepidisphaerales</taxon>
        <taxon>Tepidisphaeraceae</taxon>
        <taxon>Humisphaera</taxon>
    </lineage>
</organism>
<dbReference type="SMART" id="SM00257">
    <property type="entry name" value="LysM"/>
    <property type="match status" value="2"/>
</dbReference>
<protein>
    <submittedName>
        <fullName evidence="4">LysM peptidoglycan-binding domain-containing protein</fullName>
    </submittedName>
</protein>
<keyword evidence="5" id="KW-1185">Reference proteome</keyword>
<proteinExistence type="predicted"/>
<feature type="region of interest" description="Disordered" evidence="1">
    <location>
        <begin position="207"/>
        <end position="251"/>
    </location>
</feature>
<dbReference type="Gene3D" id="3.10.350.10">
    <property type="entry name" value="LysM domain"/>
    <property type="match status" value="1"/>
</dbReference>
<reference evidence="4 5" key="1">
    <citation type="submission" date="2020-10" db="EMBL/GenBank/DDBJ databases">
        <title>Wide distribution of Phycisphaera-like planctomycetes from WD2101 soil group in peatlands and genome analysis of the first cultivated representative.</title>
        <authorList>
            <person name="Dedysh S.N."/>
            <person name="Beletsky A.V."/>
            <person name="Ivanova A."/>
            <person name="Kulichevskaya I.S."/>
            <person name="Suzina N.E."/>
            <person name="Philippov D.A."/>
            <person name="Rakitin A.L."/>
            <person name="Mardanov A.V."/>
            <person name="Ravin N.V."/>
        </authorList>
    </citation>
    <scope>NUCLEOTIDE SEQUENCE [LARGE SCALE GENOMIC DNA]</scope>
    <source>
        <strain evidence="4 5">M1803</strain>
    </source>
</reference>
<dbReference type="CDD" id="cd00118">
    <property type="entry name" value="LysM"/>
    <property type="match status" value="1"/>
</dbReference>
<feature type="domain" description="LysM" evidence="3">
    <location>
        <begin position="147"/>
        <end position="198"/>
    </location>
</feature>